<keyword evidence="2" id="KW-1185">Reference proteome</keyword>
<gene>
    <name evidence="1" type="ORF">BC351_07920</name>
</gene>
<dbReference type="AlphaFoldDB" id="A0A1V4HCV7"/>
<evidence type="ECO:0008006" key="3">
    <source>
        <dbReference type="Google" id="ProtNLM"/>
    </source>
</evidence>
<accession>A0A1V4HCV7</accession>
<dbReference type="EMBL" id="MBTG01000034">
    <property type="protein sequence ID" value="OPH50568.1"/>
    <property type="molecule type" value="Genomic_DNA"/>
</dbReference>
<evidence type="ECO:0000313" key="1">
    <source>
        <dbReference type="EMBL" id="OPH50568.1"/>
    </source>
</evidence>
<dbReference type="RefSeq" id="WP_079417787.1">
    <property type="nucleotide sequence ID" value="NZ_MBTG01000034.1"/>
</dbReference>
<reference evidence="2" key="1">
    <citation type="submission" date="2016-07" db="EMBL/GenBank/DDBJ databases">
        <authorList>
            <person name="Florea S."/>
            <person name="Webb J.S."/>
            <person name="Jaromczyk J."/>
            <person name="Schardl C.L."/>
        </authorList>
    </citation>
    <scope>NUCLEOTIDE SEQUENCE [LARGE SCALE GENOMIC DNA]</scope>
    <source>
        <strain evidence="2">CY1</strain>
    </source>
</reference>
<organism evidence="1 2">
    <name type="scientific">Paenibacillus ferrarius</name>
    <dbReference type="NCBI Taxonomy" id="1469647"/>
    <lineage>
        <taxon>Bacteria</taxon>
        <taxon>Bacillati</taxon>
        <taxon>Bacillota</taxon>
        <taxon>Bacilli</taxon>
        <taxon>Bacillales</taxon>
        <taxon>Paenibacillaceae</taxon>
        <taxon>Paenibacillus</taxon>
    </lineage>
</organism>
<sequence>MLSKLKQSEHHNLIAAFQELAMLKSKNRLLEAYELVNQELVEFPWYIEMHENSIELGTELGDRARQDHDFGKMALYWDHSMQEYNEVLRKKEFLKTLPKGQNQGRNFDVTPQMAYSIGQIYFIKGNYVDAVNMLKPFVGTNFDSLVTKMIDIWYLSALQKQGQNDQDLYDKLVSADASNKQQIQELVASNFITK</sequence>
<dbReference type="STRING" id="1469647.BC351_07920"/>
<evidence type="ECO:0000313" key="2">
    <source>
        <dbReference type="Proteomes" id="UP000190626"/>
    </source>
</evidence>
<proteinExistence type="predicted"/>
<protein>
    <recommendedName>
        <fullName evidence="3">Tetratricopeptide repeat protein</fullName>
    </recommendedName>
</protein>
<dbReference type="OrthoDB" id="1808577at2"/>
<name>A0A1V4HCV7_9BACL</name>
<comment type="caution">
    <text evidence="1">The sequence shown here is derived from an EMBL/GenBank/DDBJ whole genome shotgun (WGS) entry which is preliminary data.</text>
</comment>
<dbReference type="Proteomes" id="UP000190626">
    <property type="component" value="Unassembled WGS sequence"/>
</dbReference>